<keyword evidence="2" id="KW-0472">Membrane</keyword>
<protein>
    <submittedName>
        <fullName evidence="3">Uncharacterized protein</fullName>
    </submittedName>
</protein>
<evidence type="ECO:0000256" key="2">
    <source>
        <dbReference type="SAM" id="Phobius"/>
    </source>
</evidence>
<feature type="region of interest" description="Disordered" evidence="1">
    <location>
        <begin position="163"/>
        <end position="192"/>
    </location>
</feature>
<keyword evidence="4" id="KW-1185">Reference proteome</keyword>
<dbReference type="OrthoDB" id="3689214at2759"/>
<evidence type="ECO:0000313" key="4">
    <source>
        <dbReference type="Proteomes" id="UP000316270"/>
    </source>
</evidence>
<proteinExistence type="predicted"/>
<evidence type="ECO:0000313" key="3">
    <source>
        <dbReference type="EMBL" id="QDS73446.1"/>
    </source>
</evidence>
<name>A0A517LCY7_9PEZI</name>
<dbReference type="STRING" id="50376.A0A517LCY7"/>
<evidence type="ECO:0000256" key="1">
    <source>
        <dbReference type="SAM" id="MobiDB-lite"/>
    </source>
</evidence>
<organism evidence="3 4">
    <name type="scientific">Venturia effusa</name>
    <dbReference type="NCBI Taxonomy" id="50376"/>
    <lineage>
        <taxon>Eukaryota</taxon>
        <taxon>Fungi</taxon>
        <taxon>Dikarya</taxon>
        <taxon>Ascomycota</taxon>
        <taxon>Pezizomycotina</taxon>
        <taxon>Dothideomycetes</taxon>
        <taxon>Pleosporomycetidae</taxon>
        <taxon>Venturiales</taxon>
        <taxon>Venturiaceae</taxon>
        <taxon>Venturia</taxon>
    </lineage>
</organism>
<gene>
    <name evidence="3" type="ORF">FKW77_008781</name>
</gene>
<keyword evidence="2" id="KW-1133">Transmembrane helix</keyword>
<dbReference type="AlphaFoldDB" id="A0A517LCY7"/>
<sequence length="320" mass="34804">MYSSYPFALATLFYHFAYIKAYSPQQLLWNFPNGKKADFYRTYINTEIVLASWNDWNSTSDIDASTTLVDLWITCAACDQQHVENPSLASPSEASYSKQLKKRIDLRVADELTWTVDIPDEQLSITPKYVLRFKPADSSFNASTPDLPSPAFLVIMNMGMTSSSSPSSSTTPSSSSLVPSPSISISNSSSTTTTLLPSASLVIAMTTPKALGLSTEAKIGLCVGLFFLVLVICSLLAVLSIRRSRHQRELMGLLKSVEEKRCAEAFVDPSSAAQVLEVGESNPENVVSGRGSGHNLGQPIACEITAEKSHNDGRRNTSDL</sequence>
<reference evidence="3 4" key="1">
    <citation type="submission" date="2019-07" db="EMBL/GenBank/DDBJ databases">
        <title>Finished genome of Venturia effusa.</title>
        <authorList>
            <person name="Young C.A."/>
            <person name="Cox M.P."/>
            <person name="Ganley A.R.D."/>
            <person name="David W.J."/>
        </authorList>
    </citation>
    <scope>NUCLEOTIDE SEQUENCE [LARGE SCALE GENOMIC DNA]</scope>
    <source>
        <strain evidence="4">albino</strain>
    </source>
</reference>
<dbReference type="EMBL" id="CP042193">
    <property type="protein sequence ID" value="QDS73446.1"/>
    <property type="molecule type" value="Genomic_DNA"/>
</dbReference>
<keyword evidence="2" id="KW-0812">Transmembrane</keyword>
<dbReference type="Proteomes" id="UP000316270">
    <property type="component" value="Chromosome 9"/>
</dbReference>
<feature type="transmembrane region" description="Helical" evidence="2">
    <location>
        <begin position="217"/>
        <end position="241"/>
    </location>
</feature>
<accession>A0A517LCY7</accession>